<evidence type="ECO:0000313" key="10">
    <source>
        <dbReference type="Proteomes" id="UP000007305"/>
    </source>
</evidence>
<reference evidence="9" key="3">
    <citation type="submission" date="2021-05" db="UniProtKB">
        <authorList>
            <consortium name="EnsemblPlants"/>
        </authorList>
    </citation>
    <scope>IDENTIFICATION</scope>
    <source>
        <strain evidence="9">cv. B73</strain>
    </source>
</reference>
<dbReference type="Pfam" id="PF03169">
    <property type="entry name" value="OPT"/>
    <property type="match status" value="1"/>
</dbReference>
<comment type="subcellular location">
    <subcellularLocation>
        <location evidence="1">Membrane</location>
        <topology evidence="1">Multi-pass membrane protein</topology>
    </subcellularLocation>
</comment>
<keyword evidence="5" id="KW-1133">Transmembrane helix</keyword>
<feature type="compositionally biased region" description="Low complexity" evidence="7">
    <location>
        <begin position="266"/>
        <end position="287"/>
    </location>
</feature>
<feature type="region of interest" description="Disordered" evidence="7">
    <location>
        <begin position="165"/>
        <end position="340"/>
    </location>
</feature>
<dbReference type="Pfam" id="PF21647">
    <property type="entry name" value="DUF6857"/>
    <property type="match status" value="1"/>
</dbReference>
<dbReference type="GO" id="GO:0016020">
    <property type="term" value="C:membrane"/>
    <property type="evidence" value="ECO:0000318"/>
    <property type="project" value="GO_Central"/>
</dbReference>
<evidence type="ECO:0000256" key="4">
    <source>
        <dbReference type="ARBA" id="ARBA00022692"/>
    </source>
</evidence>
<evidence type="ECO:0000313" key="9">
    <source>
        <dbReference type="EnsemblPlants" id="Zm00001eb256770_P001"/>
    </source>
</evidence>
<dbReference type="PANTHER" id="PTHR31645:SF6">
    <property type="entry name" value="METAL-NICOTIANAMINE TRANSPORTER YSL13-RELATED"/>
    <property type="match status" value="1"/>
</dbReference>
<dbReference type="InterPro" id="IPR049172">
    <property type="entry name" value="DUF6857_pln"/>
</dbReference>
<dbReference type="InterPro" id="IPR004813">
    <property type="entry name" value="OPT"/>
</dbReference>
<sequence>MDALGHWAREVSPGLLASWETRVQDPCRACAQCAAESWDPPRDFFFANETRSLSCVPTRAHGPEIFLQFNGAARELYITSAVRPSPSDTPYTHDVPPVAPLPPPDLAAIAHVSDVFAGAKPTVAGGLVAPREPELWEAVEGKNPKRKGLSPIYVSSAAAGYNGTEEAAGRRAAGPSPQAGRATVGPARRRHARPGSEGQARRAAQGSWGPEQNAAIKPTTLNFDAERTTPVKERPALSTPVKDRAGGATPARERGAAATPGRERAAAASPALSSVSVRKSSSVLPRLTGARALSRTGINSIPGSPRAHSPLRKSPPRPSPPSDDELGSSATSTKKRSAIAARVPVPGKLSLLGKDTMEQREQAQKVALEALHNASATDNVARIYKLFSEVSKTARPEAPATCFDSFLSFHQEVVQAVTDIEAIQAATSMAAVVASRRVPQRVAVAADACFEAPPLATHRHLWYVLIMIIDYKLTYPSGTATSVLINGFHTTHGDATAKQQVNGFTKYFAISFFWSFFHWFYSARFTPPAPASVSVPSSASQGNNIFKTRIEGANNVDADAGAATAQADKKKSSTARTKHTVVVPKSRS</sequence>
<dbReference type="InterPro" id="IPR045035">
    <property type="entry name" value="YSL-like"/>
</dbReference>
<dbReference type="AlphaFoldDB" id="A0A804PQD7"/>
<proteinExistence type="inferred from homology"/>
<accession>A0A804PQD7</accession>
<dbReference type="InParanoid" id="A0A804PQD7"/>
<name>A0A804PQD7_MAIZE</name>
<evidence type="ECO:0000256" key="1">
    <source>
        <dbReference type="ARBA" id="ARBA00004141"/>
    </source>
</evidence>
<evidence type="ECO:0000259" key="8">
    <source>
        <dbReference type="Pfam" id="PF21647"/>
    </source>
</evidence>
<feature type="compositionally biased region" description="Basic and acidic residues" evidence="7">
    <location>
        <begin position="224"/>
        <end position="265"/>
    </location>
</feature>
<evidence type="ECO:0000256" key="6">
    <source>
        <dbReference type="ARBA" id="ARBA00023136"/>
    </source>
</evidence>
<feature type="domain" description="DUF6857" evidence="8">
    <location>
        <begin position="345"/>
        <end position="428"/>
    </location>
</feature>
<evidence type="ECO:0000256" key="3">
    <source>
        <dbReference type="ARBA" id="ARBA00022448"/>
    </source>
</evidence>
<reference evidence="10" key="1">
    <citation type="journal article" date="2009" name="Science">
        <title>The B73 maize genome: complexity, diversity, and dynamics.</title>
        <authorList>
            <person name="Schnable P.S."/>
            <person name="Ware D."/>
            <person name="Fulton R.S."/>
            <person name="Stein J.C."/>
            <person name="Wei F."/>
            <person name="Pasternak S."/>
            <person name="Liang C."/>
            <person name="Zhang J."/>
            <person name="Fulton L."/>
            <person name="Graves T.A."/>
            <person name="Minx P."/>
            <person name="Reily A.D."/>
            <person name="Courtney L."/>
            <person name="Kruchowski S.S."/>
            <person name="Tomlinson C."/>
            <person name="Strong C."/>
            <person name="Delehaunty K."/>
            <person name="Fronick C."/>
            <person name="Courtney B."/>
            <person name="Rock S.M."/>
            <person name="Belter E."/>
            <person name="Du F."/>
            <person name="Kim K."/>
            <person name="Abbott R.M."/>
            <person name="Cotton M."/>
            <person name="Levy A."/>
            <person name="Marchetto P."/>
            <person name="Ochoa K."/>
            <person name="Jackson S.M."/>
            <person name="Gillam B."/>
            <person name="Chen W."/>
            <person name="Yan L."/>
            <person name="Higginbotham J."/>
            <person name="Cardenas M."/>
            <person name="Waligorski J."/>
            <person name="Applebaum E."/>
            <person name="Phelps L."/>
            <person name="Falcone J."/>
            <person name="Kanchi K."/>
            <person name="Thane T."/>
            <person name="Scimone A."/>
            <person name="Thane N."/>
            <person name="Henke J."/>
            <person name="Wang T."/>
            <person name="Ruppert J."/>
            <person name="Shah N."/>
            <person name="Rotter K."/>
            <person name="Hodges J."/>
            <person name="Ingenthron E."/>
            <person name="Cordes M."/>
            <person name="Kohlberg S."/>
            <person name="Sgro J."/>
            <person name="Delgado B."/>
            <person name="Mead K."/>
            <person name="Chinwalla A."/>
            <person name="Leonard S."/>
            <person name="Crouse K."/>
            <person name="Collura K."/>
            <person name="Kudrna D."/>
            <person name="Currie J."/>
            <person name="He R."/>
            <person name="Angelova A."/>
            <person name="Rajasekar S."/>
            <person name="Mueller T."/>
            <person name="Lomeli R."/>
            <person name="Scara G."/>
            <person name="Ko A."/>
            <person name="Delaney K."/>
            <person name="Wissotski M."/>
            <person name="Lopez G."/>
            <person name="Campos D."/>
            <person name="Braidotti M."/>
            <person name="Ashley E."/>
            <person name="Golser W."/>
            <person name="Kim H."/>
            <person name="Lee S."/>
            <person name="Lin J."/>
            <person name="Dujmic Z."/>
            <person name="Kim W."/>
            <person name="Talag J."/>
            <person name="Zuccolo A."/>
            <person name="Fan C."/>
            <person name="Sebastian A."/>
            <person name="Kramer M."/>
            <person name="Spiegel L."/>
            <person name="Nascimento L."/>
            <person name="Zutavern T."/>
            <person name="Miller B."/>
            <person name="Ambroise C."/>
            <person name="Muller S."/>
            <person name="Spooner W."/>
            <person name="Narechania A."/>
            <person name="Ren L."/>
            <person name="Wei S."/>
            <person name="Kumari S."/>
            <person name="Faga B."/>
            <person name="Levy M.J."/>
            <person name="McMahan L."/>
            <person name="Van Buren P."/>
            <person name="Vaughn M.W."/>
            <person name="Ying K."/>
            <person name="Yeh C.-T."/>
            <person name="Emrich S.J."/>
            <person name="Jia Y."/>
            <person name="Kalyanaraman A."/>
            <person name="Hsia A.-P."/>
            <person name="Barbazuk W.B."/>
            <person name="Baucom R.S."/>
            <person name="Brutnell T.P."/>
            <person name="Carpita N.C."/>
            <person name="Chaparro C."/>
            <person name="Chia J.-M."/>
            <person name="Deragon J.-M."/>
            <person name="Estill J.C."/>
            <person name="Fu Y."/>
            <person name="Jeddeloh J.A."/>
            <person name="Han Y."/>
            <person name="Lee H."/>
            <person name="Li P."/>
            <person name="Lisch D.R."/>
            <person name="Liu S."/>
            <person name="Liu Z."/>
            <person name="Nagel D.H."/>
            <person name="McCann M.C."/>
            <person name="SanMiguel P."/>
            <person name="Myers A.M."/>
            <person name="Nettleton D."/>
            <person name="Nguyen J."/>
            <person name="Penning B.W."/>
            <person name="Ponnala L."/>
            <person name="Schneider K.L."/>
            <person name="Schwartz D.C."/>
            <person name="Sharma A."/>
            <person name="Soderlund C."/>
            <person name="Springer N.M."/>
            <person name="Sun Q."/>
            <person name="Wang H."/>
            <person name="Waterman M."/>
            <person name="Westerman R."/>
            <person name="Wolfgruber T.K."/>
            <person name="Yang L."/>
            <person name="Yu Y."/>
            <person name="Zhang L."/>
            <person name="Zhou S."/>
            <person name="Zhu Q."/>
            <person name="Bennetzen J.L."/>
            <person name="Dawe R.K."/>
            <person name="Jiang J."/>
            <person name="Jiang N."/>
            <person name="Presting G.G."/>
            <person name="Wessler S.R."/>
            <person name="Aluru S."/>
            <person name="Martienssen R.A."/>
            <person name="Clifton S.W."/>
            <person name="McCombie W.R."/>
            <person name="Wing R.A."/>
            <person name="Wilson R.K."/>
        </authorList>
    </citation>
    <scope>NUCLEOTIDE SEQUENCE [LARGE SCALE GENOMIC DNA]</scope>
    <source>
        <strain evidence="10">cv. B73</strain>
    </source>
</reference>
<dbReference type="EnsemblPlants" id="Zm00001eb256770_T001">
    <property type="protein sequence ID" value="Zm00001eb256770_P001"/>
    <property type="gene ID" value="Zm00001eb256770"/>
</dbReference>
<protein>
    <recommendedName>
        <fullName evidence="8">DUF6857 domain-containing protein</fullName>
    </recommendedName>
</protein>
<evidence type="ECO:0000256" key="7">
    <source>
        <dbReference type="SAM" id="MobiDB-lite"/>
    </source>
</evidence>
<keyword evidence="6" id="KW-0472">Membrane</keyword>
<keyword evidence="3" id="KW-0813">Transport</keyword>
<evidence type="ECO:0000256" key="2">
    <source>
        <dbReference type="ARBA" id="ARBA00010276"/>
    </source>
</evidence>
<feature type="region of interest" description="Disordered" evidence="7">
    <location>
        <begin position="561"/>
        <end position="588"/>
    </location>
</feature>
<comment type="similarity">
    <text evidence="2">Belongs to the YSL (TC 2.A.67.2) family.</text>
</comment>
<evidence type="ECO:0000256" key="5">
    <source>
        <dbReference type="ARBA" id="ARBA00022989"/>
    </source>
</evidence>
<dbReference type="PANTHER" id="PTHR31645">
    <property type="entry name" value="OLIGOPEPTIDE TRANSPORTER YGL114W-RELATED"/>
    <property type="match status" value="1"/>
</dbReference>
<feature type="compositionally biased region" description="Low complexity" evidence="7">
    <location>
        <begin position="170"/>
        <end position="182"/>
    </location>
</feature>
<dbReference type="GO" id="GO:0035673">
    <property type="term" value="F:oligopeptide transmembrane transporter activity"/>
    <property type="evidence" value="ECO:0007669"/>
    <property type="project" value="InterPro"/>
</dbReference>
<organism evidence="9 10">
    <name type="scientific">Zea mays</name>
    <name type="common">Maize</name>
    <dbReference type="NCBI Taxonomy" id="4577"/>
    <lineage>
        <taxon>Eukaryota</taxon>
        <taxon>Viridiplantae</taxon>
        <taxon>Streptophyta</taxon>
        <taxon>Embryophyta</taxon>
        <taxon>Tracheophyta</taxon>
        <taxon>Spermatophyta</taxon>
        <taxon>Magnoliopsida</taxon>
        <taxon>Liliopsida</taxon>
        <taxon>Poales</taxon>
        <taxon>Poaceae</taxon>
        <taxon>PACMAD clade</taxon>
        <taxon>Panicoideae</taxon>
        <taxon>Andropogonodae</taxon>
        <taxon>Andropogoneae</taxon>
        <taxon>Tripsacinae</taxon>
        <taxon>Zea</taxon>
    </lineage>
</organism>
<dbReference type="Gramene" id="Zm00001eb256770_T001">
    <property type="protein sequence ID" value="Zm00001eb256770_P001"/>
    <property type="gene ID" value="Zm00001eb256770"/>
</dbReference>
<dbReference type="Proteomes" id="UP000007305">
    <property type="component" value="Chromosome 5"/>
</dbReference>
<keyword evidence="10" id="KW-1185">Reference proteome</keyword>
<reference evidence="9" key="2">
    <citation type="submission" date="2019-07" db="EMBL/GenBank/DDBJ databases">
        <authorList>
            <person name="Seetharam A."/>
            <person name="Woodhouse M."/>
            <person name="Cannon E."/>
        </authorList>
    </citation>
    <scope>NUCLEOTIDE SEQUENCE [LARGE SCALE GENOMIC DNA]</scope>
    <source>
        <strain evidence="9">cv. B73</strain>
    </source>
</reference>
<keyword evidence="4" id="KW-0812">Transmembrane</keyword>